<protein>
    <submittedName>
        <fullName evidence="3">Pex14_N domain-containing protein</fullName>
    </submittedName>
</protein>
<keyword evidence="2" id="KW-1185">Reference proteome</keyword>
<dbReference type="InterPro" id="IPR006785">
    <property type="entry name" value="Pex14_N"/>
</dbReference>
<dbReference type="Gene3D" id="1.10.10.10">
    <property type="entry name" value="Winged helix-like DNA-binding domain superfamily/Winged helix DNA-binding domain"/>
    <property type="match status" value="1"/>
</dbReference>
<dbReference type="InterPro" id="IPR036388">
    <property type="entry name" value="WH-like_DNA-bd_sf"/>
</dbReference>
<dbReference type="WBParaSite" id="ALUE_0002289001-mRNA-1">
    <property type="protein sequence ID" value="ALUE_0002289001-mRNA-1"/>
    <property type="gene ID" value="ALUE_0002289001"/>
</dbReference>
<dbReference type="Proteomes" id="UP000036681">
    <property type="component" value="Unplaced"/>
</dbReference>
<evidence type="ECO:0000259" key="1">
    <source>
        <dbReference type="Pfam" id="PF04695"/>
    </source>
</evidence>
<dbReference type="AlphaFoldDB" id="A0A0M3IVW2"/>
<name>A0A0M3IVW2_ASCLU</name>
<evidence type="ECO:0000313" key="3">
    <source>
        <dbReference type="WBParaSite" id="ALUE_0002289001-mRNA-1"/>
    </source>
</evidence>
<organism evidence="2 3">
    <name type="scientific">Ascaris lumbricoides</name>
    <name type="common">Giant roundworm</name>
    <dbReference type="NCBI Taxonomy" id="6252"/>
    <lineage>
        <taxon>Eukaryota</taxon>
        <taxon>Metazoa</taxon>
        <taxon>Ecdysozoa</taxon>
        <taxon>Nematoda</taxon>
        <taxon>Chromadorea</taxon>
        <taxon>Rhabditida</taxon>
        <taxon>Spirurina</taxon>
        <taxon>Ascaridomorpha</taxon>
        <taxon>Ascaridoidea</taxon>
        <taxon>Ascarididae</taxon>
        <taxon>Ascaris</taxon>
    </lineage>
</organism>
<proteinExistence type="predicted"/>
<accession>A0A0M3IVW2</accession>
<reference evidence="3" key="1">
    <citation type="submission" date="2017-02" db="UniProtKB">
        <authorList>
            <consortium name="WormBaseParasite"/>
        </authorList>
    </citation>
    <scope>IDENTIFICATION</scope>
</reference>
<evidence type="ECO:0000313" key="2">
    <source>
        <dbReference type="Proteomes" id="UP000036681"/>
    </source>
</evidence>
<dbReference type="Pfam" id="PF04695">
    <property type="entry name" value="Pex14_N"/>
    <property type="match status" value="1"/>
</dbReference>
<sequence length="84" mass="9517">MAESVLDGVEPLPAVPRAKMVEAARKFMMTPKVRETPFEEQKRFLLGKGLTEGEIEEARRTLPPPEVRNIFCAVAFPEVFIMQN</sequence>
<feature type="domain" description="Peroxisome membrane anchor protein Pex14p N-terminal" evidence="1">
    <location>
        <begin position="17"/>
        <end position="58"/>
    </location>
</feature>